<dbReference type="InterPro" id="IPR012337">
    <property type="entry name" value="RNaseH-like_sf"/>
</dbReference>
<dbReference type="CDD" id="cd06135">
    <property type="entry name" value="Orn"/>
    <property type="match status" value="1"/>
</dbReference>
<comment type="similarity">
    <text evidence="1">Belongs to the oligoribonuclease family.</text>
</comment>
<keyword evidence="2" id="KW-0540">Nuclease</keyword>
<evidence type="ECO:0000256" key="1">
    <source>
        <dbReference type="ARBA" id="ARBA00009921"/>
    </source>
</evidence>
<dbReference type="GO" id="GO:0000175">
    <property type="term" value="F:3'-5'-RNA exonuclease activity"/>
    <property type="evidence" value="ECO:0007669"/>
    <property type="project" value="InterPro"/>
</dbReference>
<dbReference type="InterPro" id="IPR022894">
    <property type="entry name" value="Oligoribonuclease"/>
</dbReference>
<dbReference type="SMART" id="SM00479">
    <property type="entry name" value="EXOIII"/>
    <property type="match status" value="1"/>
</dbReference>
<feature type="compositionally biased region" description="Basic and acidic residues" evidence="5">
    <location>
        <begin position="220"/>
        <end position="233"/>
    </location>
</feature>
<comment type="caution">
    <text evidence="7">The sequence shown here is derived from an EMBL/GenBank/DDBJ whole genome shotgun (WGS) entry which is preliminary data.</text>
</comment>
<evidence type="ECO:0000256" key="4">
    <source>
        <dbReference type="ARBA" id="ARBA00022839"/>
    </source>
</evidence>
<dbReference type="NCBIfam" id="NF003765">
    <property type="entry name" value="PRK05359.1"/>
    <property type="match status" value="1"/>
</dbReference>
<dbReference type="GO" id="GO:0005739">
    <property type="term" value="C:mitochondrion"/>
    <property type="evidence" value="ECO:0007669"/>
    <property type="project" value="TreeGrafter"/>
</dbReference>
<dbReference type="PANTHER" id="PTHR11046">
    <property type="entry name" value="OLIGORIBONUCLEASE, MITOCHONDRIAL"/>
    <property type="match status" value="1"/>
</dbReference>
<dbReference type="SUPFAM" id="SSF53098">
    <property type="entry name" value="Ribonuclease H-like"/>
    <property type="match status" value="1"/>
</dbReference>
<dbReference type="Gene3D" id="3.30.420.10">
    <property type="entry name" value="Ribonuclease H-like superfamily/Ribonuclease H"/>
    <property type="match status" value="1"/>
</dbReference>
<dbReference type="Pfam" id="PF00929">
    <property type="entry name" value="RNase_T"/>
    <property type="match status" value="1"/>
</dbReference>
<accession>A0A4V3WJ44</accession>
<organism evidence="7 8">
    <name type="scientific">Camellia sinensis var. sinensis</name>
    <name type="common">China tea</name>
    <dbReference type="NCBI Taxonomy" id="542762"/>
    <lineage>
        <taxon>Eukaryota</taxon>
        <taxon>Viridiplantae</taxon>
        <taxon>Streptophyta</taxon>
        <taxon>Embryophyta</taxon>
        <taxon>Tracheophyta</taxon>
        <taxon>Spermatophyta</taxon>
        <taxon>Magnoliopsida</taxon>
        <taxon>eudicotyledons</taxon>
        <taxon>Gunneridae</taxon>
        <taxon>Pentapetalae</taxon>
        <taxon>asterids</taxon>
        <taxon>Ericales</taxon>
        <taxon>Theaceae</taxon>
        <taxon>Camellia</taxon>
    </lineage>
</organism>
<dbReference type="InterPro" id="IPR036397">
    <property type="entry name" value="RNaseH_sf"/>
</dbReference>
<evidence type="ECO:0000256" key="2">
    <source>
        <dbReference type="ARBA" id="ARBA00022722"/>
    </source>
</evidence>
<dbReference type="PANTHER" id="PTHR11046:SF0">
    <property type="entry name" value="OLIGORIBONUCLEASE, MITOCHONDRIAL"/>
    <property type="match status" value="1"/>
</dbReference>
<evidence type="ECO:0000313" key="8">
    <source>
        <dbReference type="Proteomes" id="UP000306102"/>
    </source>
</evidence>
<evidence type="ECO:0000259" key="6">
    <source>
        <dbReference type="SMART" id="SM00479"/>
    </source>
</evidence>
<evidence type="ECO:0000313" key="7">
    <source>
        <dbReference type="EMBL" id="THF95466.1"/>
    </source>
</evidence>
<protein>
    <recommendedName>
        <fullName evidence="6">Exonuclease domain-containing protein</fullName>
    </recommendedName>
</protein>
<keyword evidence="3" id="KW-0378">Hydrolase</keyword>
<dbReference type="FunFam" id="3.30.420.10:FF:000003">
    <property type="entry name" value="Oligoribonuclease"/>
    <property type="match status" value="1"/>
</dbReference>
<evidence type="ECO:0000256" key="5">
    <source>
        <dbReference type="SAM" id="MobiDB-lite"/>
    </source>
</evidence>
<dbReference type="Proteomes" id="UP000306102">
    <property type="component" value="Unassembled WGS sequence"/>
</dbReference>
<evidence type="ECO:0000256" key="3">
    <source>
        <dbReference type="ARBA" id="ARBA00022801"/>
    </source>
</evidence>
<proteinExistence type="inferred from homology"/>
<dbReference type="AlphaFoldDB" id="A0A4V3WJ44"/>
<gene>
    <name evidence="7" type="ORF">TEA_007728</name>
</gene>
<name>A0A4V3WJ44_CAMSN</name>
<keyword evidence="8" id="KW-1185">Reference proteome</keyword>
<reference evidence="7 8" key="1">
    <citation type="journal article" date="2018" name="Proc. Natl. Acad. Sci. U.S.A.">
        <title>Draft genome sequence of Camellia sinensis var. sinensis provides insights into the evolution of the tea genome and tea quality.</title>
        <authorList>
            <person name="Wei C."/>
            <person name="Yang H."/>
            <person name="Wang S."/>
            <person name="Zhao J."/>
            <person name="Liu C."/>
            <person name="Gao L."/>
            <person name="Xia E."/>
            <person name="Lu Y."/>
            <person name="Tai Y."/>
            <person name="She G."/>
            <person name="Sun J."/>
            <person name="Cao H."/>
            <person name="Tong W."/>
            <person name="Gao Q."/>
            <person name="Li Y."/>
            <person name="Deng W."/>
            <person name="Jiang X."/>
            <person name="Wang W."/>
            <person name="Chen Q."/>
            <person name="Zhang S."/>
            <person name="Li H."/>
            <person name="Wu J."/>
            <person name="Wang P."/>
            <person name="Li P."/>
            <person name="Shi C."/>
            <person name="Zheng F."/>
            <person name="Jian J."/>
            <person name="Huang B."/>
            <person name="Shan D."/>
            <person name="Shi M."/>
            <person name="Fang C."/>
            <person name="Yue Y."/>
            <person name="Li F."/>
            <person name="Li D."/>
            <person name="Wei S."/>
            <person name="Han B."/>
            <person name="Jiang C."/>
            <person name="Yin Y."/>
            <person name="Xia T."/>
            <person name="Zhang Z."/>
            <person name="Bennetzen J.L."/>
            <person name="Zhao S."/>
            <person name="Wan X."/>
        </authorList>
    </citation>
    <scope>NUCLEOTIDE SEQUENCE [LARGE SCALE GENOMIC DNA]</scope>
    <source>
        <strain evidence="8">cv. Shuchazao</strain>
        <tissue evidence="7">Leaf</tissue>
    </source>
</reference>
<sequence length="440" mass="49504">MTAVGLGAMAALCCVSSIEEEAEESIAYLFRFFFNRRHATQSCHRSQSNCCHIGRLFTKNIGLHKVTAQCRKVKEVGNRMIAKEVWESLDDIALFYKFFSVDHRVTSPGIRFHQTTKPWPLAIQTSFWLLRMPTLRVTYLSSGINGLPQGNNLQDTLPLCHSHIHPCAQVDLLIRARICLVPSLDFATLAQEFKLANSFSLLELDVADDREVATSAIAADPKESGKGKKKDDSSGDMTVSNNDNAGQKNLEMGSGEYKMPLVWIDLEMTGLDVEVDRILEIACIITDGNLTKSIEGPDLVISQSKECMDRMGEWCQTHHAASGLTEKVLQSTISEQEAEKQVIEFVRRYVGTYTPLIAGNSVYMDFLFLKKYMPDLASLFSHVIVDVSSVRSLCLRWYPKETRKAPLKENTHRAMDDIKESIAELKYYRGSIFKSPKSKK</sequence>
<keyword evidence="4" id="KW-0269">Exonuclease</keyword>
<feature type="compositionally biased region" description="Polar residues" evidence="5">
    <location>
        <begin position="237"/>
        <end position="247"/>
    </location>
</feature>
<feature type="region of interest" description="Disordered" evidence="5">
    <location>
        <begin position="217"/>
        <end position="251"/>
    </location>
</feature>
<feature type="domain" description="Exonuclease" evidence="6">
    <location>
        <begin position="260"/>
        <end position="434"/>
    </location>
</feature>
<dbReference type="STRING" id="542762.A0A4V3WJ44"/>
<dbReference type="EMBL" id="SDRB02013257">
    <property type="protein sequence ID" value="THF95466.1"/>
    <property type="molecule type" value="Genomic_DNA"/>
</dbReference>
<dbReference type="GO" id="GO:0003676">
    <property type="term" value="F:nucleic acid binding"/>
    <property type="evidence" value="ECO:0007669"/>
    <property type="project" value="InterPro"/>
</dbReference>
<dbReference type="InterPro" id="IPR013520">
    <property type="entry name" value="Ribonucl_H"/>
</dbReference>